<gene>
    <name evidence="1" type="ORF">KVV02_007592</name>
</gene>
<dbReference type="EMBL" id="JAIFTL010000128">
    <property type="protein sequence ID" value="KAG9322818.1"/>
    <property type="molecule type" value="Genomic_DNA"/>
</dbReference>
<reference evidence="1" key="1">
    <citation type="submission" date="2021-07" db="EMBL/GenBank/DDBJ databases">
        <title>Draft genome of Mortierella alpina, strain LL118, isolated from an aspen leaf litter sample.</title>
        <authorList>
            <person name="Yang S."/>
            <person name="Vinatzer B.A."/>
        </authorList>
    </citation>
    <scope>NUCLEOTIDE SEQUENCE</scope>
    <source>
        <strain evidence="1">LL118</strain>
    </source>
</reference>
<evidence type="ECO:0000313" key="1">
    <source>
        <dbReference type="EMBL" id="KAG9322818.1"/>
    </source>
</evidence>
<proteinExistence type="predicted"/>
<evidence type="ECO:0000313" key="2">
    <source>
        <dbReference type="Proteomes" id="UP000717515"/>
    </source>
</evidence>
<organism evidence="1 2">
    <name type="scientific">Mortierella alpina</name>
    <name type="common">Oleaginous fungus</name>
    <name type="synonym">Mortierella renispora</name>
    <dbReference type="NCBI Taxonomy" id="64518"/>
    <lineage>
        <taxon>Eukaryota</taxon>
        <taxon>Fungi</taxon>
        <taxon>Fungi incertae sedis</taxon>
        <taxon>Mucoromycota</taxon>
        <taxon>Mortierellomycotina</taxon>
        <taxon>Mortierellomycetes</taxon>
        <taxon>Mortierellales</taxon>
        <taxon>Mortierellaceae</taxon>
        <taxon>Mortierella</taxon>
    </lineage>
</organism>
<protein>
    <submittedName>
        <fullName evidence="1">Uncharacterized protein</fullName>
    </submittedName>
</protein>
<name>A0A9P8A1W9_MORAP</name>
<dbReference type="Proteomes" id="UP000717515">
    <property type="component" value="Unassembled WGS sequence"/>
</dbReference>
<sequence length="347" mass="37785">MQLEQDFHVADTLLYATAAASNFLSANRMSMVSLLAKSVQGMQGSMGNAYQSMANQLKQSMEMSQAMSDMSDLLLANSLVICSRIERDGETQKPVLILTTENTGKLPIPGIAGVLRIGSDDNPERKFNRSTASSATLLSSSVVVTKGGSKPQSKPLQHSIYQQTTASSIPGAKEQDQPSLGDVLLPGTIRVETFQLNLERMDEWIIKLEANFSGMTGKKLFKRHECCIYLLDQCSIDWLPGATNIEGLQSGWTVNMMTTQVRQVLRVPATEGVHIGMGFIMKAFQGDFTMKGAIGSLSEDKQATQLLLCPEKSGAEDALKLVRIRSELGLLGDHPQPESESMIPQDP</sequence>
<comment type="caution">
    <text evidence="1">The sequence shown here is derived from an EMBL/GenBank/DDBJ whole genome shotgun (WGS) entry which is preliminary data.</text>
</comment>
<dbReference type="AlphaFoldDB" id="A0A9P8A1W9"/>
<accession>A0A9P8A1W9</accession>